<evidence type="ECO:0000313" key="2">
    <source>
        <dbReference type="Proteomes" id="UP000708208"/>
    </source>
</evidence>
<organism evidence="1 2">
    <name type="scientific">Allacma fusca</name>
    <dbReference type="NCBI Taxonomy" id="39272"/>
    <lineage>
        <taxon>Eukaryota</taxon>
        <taxon>Metazoa</taxon>
        <taxon>Ecdysozoa</taxon>
        <taxon>Arthropoda</taxon>
        <taxon>Hexapoda</taxon>
        <taxon>Collembola</taxon>
        <taxon>Symphypleona</taxon>
        <taxon>Sminthuridae</taxon>
        <taxon>Allacma</taxon>
    </lineage>
</organism>
<accession>A0A8J2PB78</accession>
<sequence>MLSGYLAPVKITFGAKKFLISETPKFKVLPVHLQIVDQSKNKKHEFSSHMPLNENYIRNNVHPVFDIYIFIADRKQEKIPKISDITLKKVHFLILPWAPLNIILIVFRHLAENPQMILQAKAACEMNFACVKPMDEIFSPKIYNRRLGIIEFFKARRKNFNQLSLKIDRGYGNVEELKSWGLADVLGKQHTTERFLPKYLFIAELFEVHNISVDRTQRTWCEKEKDCYIEFHSRHDLQEKETHVWLFPEGTRSLQVIYGVSVYVPKSIYSLIDPFEPLTWLCVIVSILAISLL</sequence>
<dbReference type="EMBL" id="CAJVCH010364373">
    <property type="protein sequence ID" value="CAG7816237.1"/>
    <property type="molecule type" value="Genomic_DNA"/>
</dbReference>
<evidence type="ECO:0000313" key="1">
    <source>
        <dbReference type="EMBL" id="CAG7816237.1"/>
    </source>
</evidence>
<name>A0A8J2PB78_9HEXA</name>
<reference evidence="1" key="1">
    <citation type="submission" date="2021-06" db="EMBL/GenBank/DDBJ databases">
        <authorList>
            <person name="Hodson N. C."/>
            <person name="Mongue J. A."/>
            <person name="Jaron S. K."/>
        </authorList>
    </citation>
    <scope>NUCLEOTIDE SEQUENCE</scope>
</reference>
<feature type="non-terminal residue" evidence="1">
    <location>
        <position position="1"/>
    </location>
</feature>
<gene>
    <name evidence="1" type="ORF">AFUS01_LOCUS26866</name>
</gene>
<dbReference type="AlphaFoldDB" id="A0A8J2PB78"/>
<dbReference type="Proteomes" id="UP000708208">
    <property type="component" value="Unassembled WGS sequence"/>
</dbReference>
<protein>
    <submittedName>
        <fullName evidence="1">Uncharacterized protein</fullName>
    </submittedName>
</protein>
<comment type="caution">
    <text evidence="1">The sequence shown here is derived from an EMBL/GenBank/DDBJ whole genome shotgun (WGS) entry which is preliminary data.</text>
</comment>
<keyword evidence="2" id="KW-1185">Reference proteome</keyword>
<proteinExistence type="predicted"/>
<feature type="non-terminal residue" evidence="1">
    <location>
        <position position="293"/>
    </location>
</feature>